<dbReference type="HAMAP" id="MF_00801">
    <property type="entry name" value="Endonuclease_5"/>
    <property type="match status" value="1"/>
</dbReference>
<keyword evidence="3 6" id="KW-0540">Nuclease</keyword>
<keyword evidence="2 6" id="KW-0963">Cytoplasm</keyword>
<dbReference type="GO" id="GO:0016891">
    <property type="term" value="F:RNA endonuclease activity producing 5'-phosphomonoesters, hydrolytic mechanism"/>
    <property type="evidence" value="ECO:0007669"/>
    <property type="project" value="TreeGrafter"/>
</dbReference>
<dbReference type="EMBL" id="SOJN01000122">
    <property type="protein sequence ID" value="TET44534.1"/>
    <property type="molecule type" value="Genomic_DNA"/>
</dbReference>
<reference evidence="7 8" key="1">
    <citation type="submission" date="2019-03" db="EMBL/GenBank/DDBJ databases">
        <title>Metabolic potential of uncultured bacteria and archaea associated with petroleum seepage in deep-sea sediments.</title>
        <authorList>
            <person name="Dong X."/>
            <person name="Hubert C."/>
        </authorList>
    </citation>
    <scope>NUCLEOTIDE SEQUENCE [LARGE SCALE GENOMIC DNA]</scope>
    <source>
        <strain evidence="7">E44_bin18</strain>
    </source>
</reference>
<evidence type="ECO:0000313" key="8">
    <source>
        <dbReference type="Proteomes" id="UP000315525"/>
    </source>
</evidence>
<dbReference type="InterPro" id="IPR007581">
    <property type="entry name" value="Endonuclease-V"/>
</dbReference>
<dbReference type="CDD" id="cd06559">
    <property type="entry name" value="Endonuclease_V"/>
    <property type="match status" value="1"/>
</dbReference>
<feature type="site" description="Interaction with target DNA" evidence="6">
    <location>
        <position position="79"/>
    </location>
</feature>
<dbReference type="EC" id="3.1.21.7" evidence="6"/>
<protein>
    <recommendedName>
        <fullName evidence="6">Endonuclease V</fullName>
        <ecNumber evidence="6">3.1.21.7</ecNumber>
    </recommendedName>
    <alternativeName>
        <fullName evidence="6">Deoxyinosine 3'endonuclease</fullName>
    </alternativeName>
    <alternativeName>
        <fullName evidence="6">Deoxyribonuclease V</fullName>
        <shortName evidence="6">DNase V</shortName>
    </alternativeName>
</protein>
<evidence type="ECO:0000256" key="2">
    <source>
        <dbReference type="ARBA" id="ARBA00022490"/>
    </source>
</evidence>
<evidence type="ECO:0000313" key="7">
    <source>
        <dbReference type="EMBL" id="TET44534.1"/>
    </source>
</evidence>
<dbReference type="PANTHER" id="PTHR28511:SF1">
    <property type="entry name" value="ENDONUCLEASE V"/>
    <property type="match status" value="1"/>
</dbReference>
<sequence length="222" mass="24383">MTVAEHHRWDVSPAEARQIQEELGKKVRIVDGFEKVRLIAGADIGFRNGCATAVCIVMKFPELEVVEEVMVKGEVRFPYVPGLLTFREGPLLLNALSRLGKTPDVILFDGQGIAHQRGLGLAAHMGVLLGWPTLGCAKSRLVGKYKEPGTRKGSMSTLMYKGNRVGSVVRTRTDVRPVFVSPGHLVSFASSEELVLKCATKYRIPEPTRIADISCRKGTRLV</sequence>
<accession>A0A523UPS7</accession>
<keyword evidence="6" id="KW-0227">DNA damage</keyword>
<comment type="similarity">
    <text evidence="6">Belongs to the endonuclease V family.</text>
</comment>
<keyword evidence="6" id="KW-0479">Metal-binding</keyword>
<dbReference type="PANTHER" id="PTHR28511">
    <property type="entry name" value="ENDONUCLEASE V"/>
    <property type="match status" value="1"/>
</dbReference>
<proteinExistence type="inferred from homology"/>
<keyword evidence="6" id="KW-0460">Magnesium</keyword>
<keyword evidence="4 6" id="KW-0255">Endonuclease</keyword>
<dbReference type="Pfam" id="PF04493">
    <property type="entry name" value="Endonuclease_5"/>
    <property type="match status" value="1"/>
</dbReference>
<evidence type="ECO:0000256" key="6">
    <source>
        <dbReference type="HAMAP-Rule" id="MF_00801"/>
    </source>
</evidence>
<feature type="binding site" evidence="6">
    <location>
        <position position="43"/>
    </location>
    <ligand>
        <name>Mg(2+)</name>
        <dbReference type="ChEBI" id="CHEBI:18420"/>
    </ligand>
</feature>
<organism evidence="7 8">
    <name type="scientific">candidate division TA06 bacterium</name>
    <dbReference type="NCBI Taxonomy" id="2250710"/>
    <lineage>
        <taxon>Bacteria</taxon>
        <taxon>Bacteria division TA06</taxon>
    </lineage>
</organism>
<dbReference type="AlphaFoldDB" id="A0A523UPS7"/>
<dbReference type="GO" id="GO:0005737">
    <property type="term" value="C:cytoplasm"/>
    <property type="evidence" value="ECO:0007669"/>
    <property type="project" value="UniProtKB-SubCell"/>
</dbReference>
<comment type="caution">
    <text evidence="7">The sequence shown here is derived from an EMBL/GenBank/DDBJ whole genome shotgun (WGS) entry which is preliminary data.</text>
</comment>
<dbReference type="GO" id="GO:0006281">
    <property type="term" value="P:DNA repair"/>
    <property type="evidence" value="ECO:0007669"/>
    <property type="project" value="UniProtKB-UniRule"/>
</dbReference>
<evidence type="ECO:0000256" key="4">
    <source>
        <dbReference type="ARBA" id="ARBA00022759"/>
    </source>
</evidence>
<gene>
    <name evidence="6" type="primary">nfi</name>
    <name evidence="7" type="ORF">E3J62_10020</name>
</gene>
<dbReference type="Proteomes" id="UP000315525">
    <property type="component" value="Unassembled WGS sequence"/>
</dbReference>
<evidence type="ECO:0000256" key="3">
    <source>
        <dbReference type="ARBA" id="ARBA00022722"/>
    </source>
</evidence>
<comment type="cofactor">
    <cofactor evidence="6">
        <name>Mg(2+)</name>
        <dbReference type="ChEBI" id="CHEBI:18420"/>
    </cofactor>
</comment>
<dbReference type="Gene3D" id="3.30.2170.10">
    <property type="entry name" value="archaeoglobus fulgidus dsm 4304 superfamily"/>
    <property type="match status" value="1"/>
</dbReference>
<keyword evidence="5 6" id="KW-0378">Hydrolase</keyword>
<dbReference type="GO" id="GO:0043737">
    <property type="term" value="F:deoxyribonuclease V activity"/>
    <property type="evidence" value="ECO:0007669"/>
    <property type="project" value="UniProtKB-UniRule"/>
</dbReference>
<dbReference type="GO" id="GO:0000287">
    <property type="term" value="F:magnesium ion binding"/>
    <property type="evidence" value="ECO:0007669"/>
    <property type="project" value="UniProtKB-UniRule"/>
</dbReference>
<name>A0A523UPS7_UNCT6</name>
<dbReference type="GO" id="GO:0003727">
    <property type="term" value="F:single-stranded RNA binding"/>
    <property type="evidence" value="ECO:0007669"/>
    <property type="project" value="TreeGrafter"/>
</dbReference>
<comment type="catalytic activity">
    <reaction evidence="6">
        <text>Endonucleolytic cleavage at apurinic or apyrimidinic sites to products with a 5'-phosphate.</text>
        <dbReference type="EC" id="3.1.21.7"/>
    </reaction>
</comment>
<feature type="binding site" evidence="6">
    <location>
        <position position="109"/>
    </location>
    <ligand>
        <name>Mg(2+)</name>
        <dbReference type="ChEBI" id="CHEBI:18420"/>
    </ligand>
</feature>
<keyword evidence="6" id="KW-0234">DNA repair</keyword>
<evidence type="ECO:0000256" key="1">
    <source>
        <dbReference type="ARBA" id="ARBA00004496"/>
    </source>
</evidence>
<dbReference type="NCBIfam" id="NF008629">
    <property type="entry name" value="PRK11617.1"/>
    <property type="match status" value="1"/>
</dbReference>
<comment type="subcellular location">
    <subcellularLocation>
        <location evidence="1 6">Cytoplasm</location>
    </subcellularLocation>
</comment>
<evidence type="ECO:0000256" key="5">
    <source>
        <dbReference type="ARBA" id="ARBA00022801"/>
    </source>
</evidence>
<comment type="function">
    <text evidence="6">DNA repair enzyme involved in the repair of deaminated bases. Selectively cleaves double-stranded DNA at the second phosphodiester bond 3' to a deoxyinosine leaving behind the intact lesion on the nicked DNA.</text>
</comment>